<keyword evidence="2" id="KW-1185">Reference proteome</keyword>
<protein>
    <submittedName>
        <fullName evidence="1">Uncharacterized protein</fullName>
    </submittedName>
</protein>
<comment type="caution">
    <text evidence="1">The sequence shown here is derived from an EMBL/GenBank/DDBJ whole genome shotgun (WGS) entry which is preliminary data.</text>
</comment>
<proteinExistence type="predicted"/>
<dbReference type="RefSeq" id="WP_189488130.1">
    <property type="nucleotide sequence ID" value="NZ_BMZB01000005.1"/>
</dbReference>
<dbReference type="EMBL" id="BMZB01000005">
    <property type="protein sequence ID" value="GGZ41665.1"/>
    <property type="molecule type" value="Genomic_DNA"/>
</dbReference>
<dbReference type="AlphaFoldDB" id="A0A918QD69"/>
<accession>A0A918QD69</accession>
<reference evidence="1" key="2">
    <citation type="submission" date="2020-09" db="EMBL/GenBank/DDBJ databases">
        <authorList>
            <person name="Sun Q."/>
            <person name="Kim S."/>
        </authorList>
    </citation>
    <scope>NUCLEOTIDE SEQUENCE</scope>
    <source>
        <strain evidence="1">KCTC 32296</strain>
    </source>
</reference>
<dbReference type="Proteomes" id="UP000662572">
    <property type="component" value="Unassembled WGS sequence"/>
</dbReference>
<gene>
    <name evidence="1" type="ORF">GCM10011273_30400</name>
</gene>
<evidence type="ECO:0000313" key="2">
    <source>
        <dbReference type="Proteomes" id="UP000662572"/>
    </source>
</evidence>
<name>A0A918QD69_9CAUL</name>
<evidence type="ECO:0000313" key="1">
    <source>
        <dbReference type="EMBL" id="GGZ41665.1"/>
    </source>
</evidence>
<sequence length="189" mass="22556">MPKVYIKKGGHGGARSGPNRFDEISIEERKKIAYRFELIIQERINHLVNENRRQFLRSYLLQKSDGDFFLWRVIESQMKVLNSSENSTETTRNFETAKDIVSNPHHYKSHFTDPKIPDQIFRYLQIALVPEWQPPELEILLKGKRTGIYDAIAEVIVSERRLDKSLPLEMRKRFLSKRFVMDCWRQYRL</sequence>
<reference evidence="1" key="1">
    <citation type="journal article" date="2014" name="Int. J. Syst. Evol. Microbiol.">
        <title>Complete genome sequence of Corynebacterium casei LMG S-19264T (=DSM 44701T), isolated from a smear-ripened cheese.</title>
        <authorList>
            <consortium name="US DOE Joint Genome Institute (JGI-PGF)"/>
            <person name="Walter F."/>
            <person name="Albersmeier A."/>
            <person name="Kalinowski J."/>
            <person name="Ruckert C."/>
        </authorList>
    </citation>
    <scope>NUCLEOTIDE SEQUENCE</scope>
    <source>
        <strain evidence="1">KCTC 32296</strain>
    </source>
</reference>
<organism evidence="1 2">
    <name type="scientific">Asticcacaulis endophyticus</name>
    <dbReference type="NCBI Taxonomy" id="1395890"/>
    <lineage>
        <taxon>Bacteria</taxon>
        <taxon>Pseudomonadati</taxon>
        <taxon>Pseudomonadota</taxon>
        <taxon>Alphaproteobacteria</taxon>
        <taxon>Caulobacterales</taxon>
        <taxon>Caulobacteraceae</taxon>
        <taxon>Asticcacaulis</taxon>
    </lineage>
</organism>